<feature type="transmembrane region" description="Helical" evidence="1">
    <location>
        <begin position="124"/>
        <end position="143"/>
    </location>
</feature>
<proteinExistence type="predicted"/>
<feature type="transmembrane region" description="Helical" evidence="1">
    <location>
        <begin position="71"/>
        <end position="91"/>
    </location>
</feature>
<protein>
    <submittedName>
        <fullName evidence="2">Uncharacterized protein</fullName>
    </submittedName>
</protein>
<sequence length="153" mass="16504">MNLEDTQPALTGDTSIPDFGSALSAYTKPLRTNSKWKWNCVPVLLILAVCIWSLALAWIELDIASPDSTAMSAVVVAKAIWVGAGILAILAKRYWRGIFAFLCCASVLAVGPALPSALAISKPIFMVLLTECVLKTLCLISLLSKRFAQQGRH</sequence>
<feature type="transmembrane region" description="Helical" evidence="1">
    <location>
        <begin position="38"/>
        <end position="59"/>
    </location>
</feature>
<evidence type="ECO:0000256" key="1">
    <source>
        <dbReference type="SAM" id="Phobius"/>
    </source>
</evidence>
<gene>
    <name evidence="2" type="ORF">EYW47_33285</name>
</gene>
<keyword evidence="3" id="KW-1185">Reference proteome</keyword>
<keyword evidence="1" id="KW-1133">Transmembrane helix</keyword>
<feature type="transmembrane region" description="Helical" evidence="1">
    <location>
        <begin position="98"/>
        <end position="118"/>
    </location>
</feature>
<dbReference type="RefSeq" id="WP_133199059.1">
    <property type="nucleotide sequence ID" value="NZ_JBHUCW010000010.1"/>
</dbReference>
<dbReference type="AlphaFoldDB" id="A0A4R5M142"/>
<dbReference type="EMBL" id="SMRP01000027">
    <property type="protein sequence ID" value="TDG18825.1"/>
    <property type="molecule type" value="Genomic_DNA"/>
</dbReference>
<dbReference type="Proteomes" id="UP000295722">
    <property type="component" value="Unassembled WGS sequence"/>
</dbReference>
<dbReference type="OrthoDB" id="9135217at2"/>
<name>A0A4R5M142_9BURK</name>
<keyword evidence="1" id="KW-0472">Membrane</keyword>
<organism evidence="2 3">
    <name type="scientific">Paraburkholderia silviterrae</name>
    <dbReference type="NCBI Taxonomy" id="2528715"/>
    <lineage>
        <taxon>Bacteria</taxon>
        <taxon>Pseudomonadati</taxon>
        <taxon>Pseudomonadota</taxon>
        <taxon>Betaproteobacteria</taxon>
        <taxon>Burkholderiales</taxon>
        <taxon>Burkholderiaceae</taxon>
        <taxon>Paraburkholderia</taxon>
    </lineage>
</organism>
<accession>A0A4R5M142</accession>
<comment type="caution">
    <text evidence="2">The sequence shown here is derived from an EMBL/GenBank/DDBJ whole genome shotgun (WGS) entry which is preliminary data.</text>
</comment>
<evidence type="ECO:0000313" key="2">
    <source>
        <dbReference type="EMBL" id="TDG18825.1"/>
    </source>
</evidence>
<reference evidence="2 3" key="1">
    <citation type="submission" date="2019-03" db="EMBL/GenBank/DDBJ databases">
        <title>Paraburkholderia sp. 4M-K11, isolated from subtropical forest soil.</title>
        <authorList>
            <person name="Gao Z.-H."/>
            <person name="Qiu L.-H."/>
        </authorList>
    </citation>
    <scope>NUCLEOTIDE SEQUENCE [LARGE SCALE GENOMIC DNA]</scope>
    <source>
        <strain evidence="2 3">4M-K11</strain>
    </source>
</reference>
<keyword evidence="1" id="KW-0812">Transmembrane</keyword>
<evidence type="ECO:0000313" key="3">
    <source>
        <dbReference type="Proteomes" id="UP000295722"/>
    </source>
</evidence>